<name>A0A9Q0ETL3_9TELE</name>
<sequence length="67" mass="7133">MKEHSLDATADTDVAESSVPGTLFGVIQLSRTTGGRVHRAGPPPRPQVTISDLPKKLSVMVTYGDDK</sequence>
<dbReference type="EMBL" id="JANIIK010000037">
    <property type="protein sequence ID" value="KAJ3611433.1"/>
    <property type="molecule type" value="Genomic_DNA"/>
</dbReference>
<proteinExistence type="predicted"/>
<comment type="caution">
    <text evidence="1">The sequence shown here is derived from an EMBL/GenBank/DDBJ whole genome shotgun (WGS) entry which is preliminary data.</text>
</comment>
<keyword evidence="2" id="KW-1185">Reference proteome</keyword>
<dbReference type="Proteomes" id="UP001148018">
    <property type="component" value="Unassembled WGS sequence"/>
</dbReference>
<protein>
    <submittedName>
        <fullName evidence="1">Uncharacterized protein</fullName>
    </submittedName>
</protein>
<reference evidence="1" key="1">
    <citation type="submission" date="2022-07" db="EMBL/GenBank/DDBJ databases">
        <title>Chromosome-level genome of Muraenolepis orangiensis.</title>
        <authorList>
            <person name="Kim J."/>
        </authorList>
    </citation>
    <scope>NUCLEOTIDE SEQUENCE</scope>
    <source>
        <strain evidence="1">KU_S4_2022</strain>
        <tissue evidence="1">Muscle</tissue>
    </source>
</reference>
<gene>
    <name evidence="1" type="ORF">NHX12_021448</name>
</gene>
<dbReference type="AlphaFoldDB" id="A0A9Q0ETL3"/>
<evidence type="ECO:0000313" key="1">
    <source>
        <dbReference type="EMBL" id="KAJ3611433.1"/>
    </source>
</evidence>
<accession>A0A9Q0ETL3</accession>
<organism evidence="1 2">
    <name type="scientific">Muraenolepis orangiensis</name>
    <name type="common">Patagonian moray cod</name>
    <dbReference type="NCBI Taxonomy" id="630683"/>
    <lineage>
        <taxon>Eukaryota</taxon>
        <taxon>Metazoa</taxon>
        <taxon>Chordata</taxon>
        <taxon>Craniata</taxon>
        <taxon>Vertebrata</taxon>
        <taxon>Euteleostomi</taxon>
        <taxon>Actinopterygii</taxon>
        <taxon>Neopterygii</taxon>
        <taxon>Teleostei</taxon>
        <taxon>Neoteleostei</taxon>
        <taxon>Acanthomorphata</taxon>
        <taxon>Zeiogadaria</taxon>
        <taxon>Gadariae</taxon>
        <taxon>Gadiformes</taxon>
        <taxon>Muraenolepidoidei</taxon>
        <taxon>Muraenolepididae</taxon>
        <taxon>Muraenolepis</taxon>
    </lineage>
</organism>
<evidence type="ECO:0000313" key="2">
    <source>
        <dbReference type="Proteomes" id="UP001148018"/>
    </source>
</evidence>